<evidence type="ECO:0000259" key="6">
    <source>
        <dbReference type="PROSITE" id="PS52015"/>
    </source>
</evidence>
<comment type="subcellular location">
    <subcellularLocation>
        <location evidence="1">Membrane</location>
        <topology evidence="1">Single-pass membrane protein</topology>
    </subcellularLocation>
</comment>
<dbReference type="InterPro" id="IPR037682">
    <property type="entry name" value="TonB_C"/>
</dbReference>
<keyword evidence="5" id="KW-0732">Signal</keyword>
<dbReference type="PROSITE" id="PS52015">
    <property type="entry name" value="TONB_CTD"/>
    <property type="match status" value="1"/>
</dbReference>
<evidence type="ECO:0000256" key="3">
    <source>
        <dbReference type="ARBA" id="ARBA00022989"/>
    </source>
</evidence>
<dbReference type="EMBL" id="JBHSHD010000017">
    <property type="protein sequence ID" value="MFC4822429.1"/>
    <property type="molecule type" value="Genomic_DNA"/>
</dbReference>
<keyword evidence="3" id="KW-1133">Transmembrane helix</keyword>
<evidence type="ECO:0000256" key="2">
    <source>
        <dbReference type="ARBA" id="ARBA00022692"/>
    </source>
</evidence>
<proteinExistence type="predicted"/>
<evidence type="ECO:0000256" key="4">
    <source>
        <dbReference type="ARBA" id="ARBA00023136"/>
    </source>
</evidence>
<feature type="domain" description="TonB C-terminal" evidence="6">
    <location>
        <begin position="105"/>
        <end position="203"/>
    </location>
</feature>
<dbReference type="NCBIfam" id="TIGR01352">
    <property type="entry name" value="tonB_Cterm"/>
    <property type="match status" value="1"/>
</dbReference>
<accession>A0ABV9R160</accession>
<keyword evidence="2" id="KW-0812">Transmembrane</keyword>
<dbReference type="Proteomes" id="UP001595886">
    <property type="component" value="Unassembled WGS sequence"/>
</dbReference>
<evidence type="ECO:0000313" key="7">
    <source>
        <dbReference type="EMBL" id="MFC4822429.1"/>
    </source>
</evidence>
<dbReference type="RefSeq" id="WP_380022724.1">
    <property type="nucleotide sequence ID" value="NZ_JBHSHD010000017.1"/>
</dbReference>
<name>A0ABV9R160_9GAMM</name>
<dbReference type="Pfam" id="PF03544">
    <property type="entry name" value="TonB_C"/>
    <property type="match status" value="1"/>
</dbReference>
<evidence type="ECO:0000256" key="1">
    <source>
        <dbReference type="ARBA" id="ARBA00004167"/>
    </source>
</evidence>
<sequence length="241" mass="25617">MKKLVRVLAAAAAMIGAAFVHAAAQPQVVYLTWSITVDASGSVTRLDSESRLGPELKDRLEREIRSWRFKPGAIDGQAAVTESKLHLALQVTPIDDGRSSLRVVRAGTGGGYGKMVAPNYPEVSVRARRQGLVLLKVRYGEDGQVSELAADEGAPYADKALVDAAIAAVKRWTFTPEVVGGRPLAGVALVPVCFGLRGTRFSPPKCEWNRPGESIAADGDDPTPAFDSVLKLETAVAGRTP</sequence>
<gene>
    <name evidence="7" type="ORF">ACFO6Q_19060</name>
</gene>
<evidence type="ECO:0000256" key="5">
    <source>
        <dbReference type="SAM" id="SignalP"/>
    </source>
</evidence>
<comment type="caution">
    <text evidence="7">The sequence shown here is derived from an EMBL/GenBank/DDBJ whole genome shotgun (WGS) entry which is preliminary data.</text>
</comment>
<dbReference type="SUPFAM" id="SSF74653">
    <property type="entry name" value="TolA/TonB C-terminal domain"/>
    <property type="match status" value="1"/>
</dbReference>
<feature type="chain" id="PRO_5047539766" evidence="5">
    <location>
        <begin position="23"/>
        <end position="241"/>
    </location>
</feature>
<dbReference type="InterPro" id="IPR006260">
    <property type="entry name" value="TonB/TolA_C"/>
</dbReference>
<feature type="signal peptide" evidence="5">
    <location>
        <begin position="1"/>
        <end position="22"/>
    </location>
</feature>
<evidence type="ECO:0000313" key="8">
    <source>
        <dbReference type="Proteomes" id="UP001595886"/>
    </source>
</evidence>
<reference evidence="8" key="1">
    <citation type="journal article" date="2019" name="Int. J. Syst. Evol. Microbiol.">
        <title>The Global Catalogue of Microorganisms (GCM) 10K type strain sequencing project: providing services to taxonomists for standard genome sequencing and annotation.</title>
        <authorList>
            <consortium name="The Broad Institute Genomics Platform"/>
            <consortium name="The Broad Institute Genome Sequencing Center for Infectious Disease"/>
            <person name="Wu L."/>
            <person name="Ma J."/>
        </authorList>
    </citation>
    <scope>NUCLEOTIDE SEQUENCE [LARGE SCALE GENOMIC DNA]</scope>
    <source>
        <strain evidence="8">CCUG 30340</strain>
    </source>
</reference>
<protein>
    <submittedName>
        <fullName evidence="7">Energy transducer TonB</fullName>
    </submittedName>
</protein>
<keyword evidence="8" id="KW-1185">Reference proteome</keyword>
<organism evidence="7 8">
    <name type="scientific">Dokdonella ginsengisoli</name>
    <dbReference type="NCBI Taxonomy" id="363846"/>
    <lineage>
        <taxon>Bacteria</taxon>
        <taxon>Pseudomonadati</taxon>
        <taxon>Pseudomonadota</taxon>
        <taxon>Gammaproteobacteria</taxon>
        <taxon>Lysobacterales</taxon>
        <taxon>Rhodanobacteraceae</taxon>
        <taxon>Dokdonella</taxon>
    </lineage>
</organism>
<keyword evidence="4" id="KW-0472">Membrane</keyword>
<dbReference type="Gene3D" id="3.30.1150.10">
    <property type="match status" value="1"/>
</dbReference>